<gene>
    <name evidence="3" type="ORF">DJ90_2990</name>
</gene>
<evidence type="ECO:0000313" key="3">
    <source>
        <dbReference type="EMBL" id="KFM92918.1"/>
    </source>
</evidence>
<dbReference type="Proteomes" id="UP000029278">
    <property type="component" value="Unassembled WGS sequence"/>
</dbReference>
<dbReference type="CDD" id="cd00093">
    <property type="entry name" value="HTH_XRE"/>
    <property type="match status" value="1"/>
</dbReference>
<dbReference type="Gene3D" id="1.10.260.40">
    <property type="entry name" value="lambda repressor-like DNA-binding domains"/>
    <property type="match status" value="1"/>
</dbReference>
<dbReference type="InterPro" id="IPR010982">
    <property type="entry name" value="Lambda_DNA-bd_dom_sf"/>
</dbReference>
<dbReference type="GeneID" id="77008668"/>
<dbReference type="SUPFAM" id="SSF47413">
    <property type="entry name" value="lambda repressor-like DNA-binding domains"/>
    <property type="match status" value="1"/>
</dbReference>
<dbReference type="GO" id="GO:0003677">
    <property type="term" value="F:DNA binding"/>
    <property type="evidence" value="ECO:0007669"/>
    <property type="project" value="UniProtKB-KW"/>
</dbReference>
<dbReference type="OrthoDB" id="1863321at2"/>
<keyword evidence="1" id="KW-0238">DNA-binding</keyword>
<dbReference type="PROSITE" id="PS50943">
    <property type="entry name" value="HTH_CROC1"/>
    <property type="match status" value="1"/>
</dbReference>
<dbReference type="PANTHER" id="PTHR46558">
    <property type="entry name" value="TRACRIPTIONAL REGULATORY PROTEIN-RELATED-RELATED"/>
    <property type="match status" value="1"/>
</dbReference>
<dbReference type="InterPro" id="IPR001387">
    <property type="entry name" value="Cro/C1-type_HTH"/>
</dbReference>
<organism evidence="3 4">
    <name type="scientific">Paenibacillus macerans</name>
    <name type="common">Bacillus macerans</name>
    <dbReference type="NCBI Taxonomy" id="44252"/>
    <lineage>
        <taxon>Bacteria</taxon>
        <taxon>Bacillati</taxon>
        <taxon>Bacillota</taxon>
        <taxon>Bacilli</taxon>
        <taxon>Bacillales</taxon>
        <taxon>Paenibacillaceae</taxon>
        <taxon>Paenibacillus</taxon>
    </lineage>
</organism>
<evidence type="ECO:0000313" key="4">
    <source>
        <dbReference type="Proteomes" id="UP000029278"/>
    </source>
</evidence>
<dbReference type="STRING" id="44252.DJ90_2990"/>
<evidence type="ECO:0000259" key="2">
    <source>
        <dbReference type="PROSITE" id="PS50943"/>
    </source>
</evidence>
<dbReference type="PANTHER" id="PTHR46558:SF11">
    <property type="entry name" value="HTH-TYPE TRANSCRIPTIONAL REGULATOR XRE"/>
    <property type="match status" value="1"/>
</dbReference>
<proteinExistence type="predicted"/>
<dbReference type="EMBL" id="JMQA01000053">
    <property type="protein sequence ID" value="KFM92918.1"/>
    <property type="molecule type" value="Genomic_DNA"/>
</dbReference>
<dbReference type="RefSeq" id="WP_036624734.1">
    <property type="nucleotide sequence ID" value="NZ_JAKOBR010000117.1"/>
</dbReference>
<dbReference type="AlphaFoldDB" id="A0A090Y2E7"/>
<reference evidence="3 4" key="1">
    <citation type="submission" date="2014-04" db="EMBL/GenBank/DDBJ databases">
        <authorList>
            <person name="Bishop-Lilly K.A."/>
            <person name="Broomall S.M."/>
            <person name="Chain P.S."/>
            <person name="Chertkov O."/>
            <person name="Coyne S.R."/>
            <person name="Daligault H.E."/>
            <person name="Davenport K.W."/>
            <person name="Erkkila T."/>
            <person name="Frey K.G."/>
            <person name="Gibbons H.S."/>
            <person name="Gu W."/>
            <person name="Jaissle J."/>
            <person name="Johnson S.L."/>
            <person name="Koroleva G.I."/>
            <person name="Ladner J.T."/>
            <person name="Lo C.-C."/>
            <person name="Minogue T.D."/>
            <person name="Munk C."/>
            <person name="Palacios G.F."/>
            <person name="Redden C.L."/>
            <person name="Rosenzweig C.N."/>
            <person name="Scholz M.B."/>
            <person name="Teshima H."/>
            <person name="Xu Y."/>
        </authorList>
    </citation>
    <scope>NUCLEOTIDE SEQUENCE [LARGE SCALE GENOMIC DNA]</scope>
    <source>
        <strain evidence="3 4">8244</strain>
    </source>
</reference>
<keyword evidence="4" id="KW-1185">Reference proteome</keyword>
<sequence>MALFKERLKELRLEKGLTQEQLAQKMDIPAASIRRLEVSESIPRKERLIALSNFFNVSIDYLIGKSDKRDGKTQTEDIEGLLNHPLHGAFFKGYLEAPEQKKAEMRQFLEFILQQEKDRKPGQKQGE</sequence>
<evidence type="ECO:0000256" key="1">
    <source>
        <dbReference type="ARBA" id="ARBA00023125"/>
    </source>
</evidence>
<dbReference type="SMART" id="SM00530">
    <property type="entry name" value="HTH_XRE"/>
    <property type="match status" value="1"/>
</dbReference>
<comment type="caution">
    <text evidence="3">The sequence shown here is derived from an EMBL/GenBank/DDBJ whole genome shotgun (WGS) entry which is preliminary data.</text>
</comment>
<accession>A0A090Y2E7</accession>
<dbReference type="HOGENOM" id="CLU_066192_4_4_9"/>
<name>A0A090Y2E7_PAEMA</name>
<feature type="domain" description="HTH cro/C1-type" evidence="2">
    <location>
        <begin position="8"/>
        <end position="62"/>
    </location>
</feature>
<dbReference type="Pfam" id="PF01381">
    <property type="entry name" value="HTH_3"/>
    <property type="match status" value="1"/>
</dbReference>
<protein>
    <submittedName>
        <fullName evidence="3">Helix-turn-helix family protein</fullName>
    </submittedName>
</protein>